<dbReference type="Proteomes" id="UP000449547">
    <property type="component" value="Unassembled WGS sequence"/>
</dbReference>
<dbReference type="AlphaFoldDB" id="A0A642UCT5"/>
<dbReference type="EMBL" id="SWFT01000162">
    <property type="protein sequence ID" value="KAA8896844.1"/>
    <property type="molecule type" value="Genomic_DNA"/>
</dbReference>
<evidence type="ECO:0000259" key="1">
    <source>
        <dbReference type="PROSITE" id="PS50181"/>
    </source>
</evidence>
<dbReference type="RefSeq" id="XP_034009640.1">
    <property type="nucleotide sequence ID" value="XM_034158582.1"/>
</dbReference>
<evidence type="ECO:0000313" key="3">
    <source>
        <dbReference type="Proteomes" id="UP000449547"/>
    </source>
</evidence>
<dbReference type="PROSITE" id="PS50181">
    <property type="entry name" value="FBOX"/>
    <property type="match status" value="1"/>
</dbReference>
<feature type="domain" description="F-box" evidence="1">
    <location>
        <begin position="1"/>
        <end position="46"/>
    </location>
</feature>
<reference evidence="2 3" key="1">
    <citation type="submission" date="2019-07" db="EMBL/GenBank/DDBJ databases">
        <title>Genome assembly of two rare yeast pathogens: Diutina rugosa and Trichomonascus ciferrii.</title>
        <authorList>
            <person name="Mixao V."/>
            <person name="Saus E."/>
            <person name="Hansen A."/>
            <person name="Lass-Flor C."/>
            <person name="Gabaldon T."/>
        </authorList>
    </citation>
    <scope>NUCLEOTIDE SEQUENCE [LARGE SCALE GENOMIC DNA]</scope>
    <source>
        <strain evidence="2 3">CBS 613</strain>
    </source>
</reference>
<sequence>MNSITCLPIEVVERILDHTDRPSQLALARTSRAFRHVVNRRLYKQIMLVNQPIQKDDYTTLALDRLQKFCDELSPYNFQFINKVIIQTQSDPSASISYTGLYKKMLRLWDLLPRHQITVINYDLNNLRIHQSLNQYIYKYTSHYVIEDSCLDQTHINYKINNLHNWMIFDYSELNQLPVNPNLRELHIFIERSNHQMSKQDDVPLKVLRNFANLESLYLTTPLATSQLQRYFANFDFAGHGPVFSQLRQLSVCNLHSYKDHSLLTYEGMSRILPFEQLESLELKLSCTHHDCDCILQFFIDMPYMPNLKHFMLINTNTKSSQSNMAQYQQLLESPEFFRKIDHCESLYLNINELNTLTLGVRSEFKFSKLCEQFKSFEQLKSVTLPDFFNHWLATVPDFFDQTMNVCKCTECIETRGHFAKRAKMFSPRSEAPLAPVTPDQEDTNPSNTLLTNESSVKYLNYIASQAKKQHRYINENLSSINSIITSAEKPVMKDSSLERYKRLFSHNYVGYLARTIKGDQPEMKVILGGMEF</sequence>
<organism evidence="2 3">
    <name type="scientific">Diutina rugosa</name>
    <name type="common">Yeast</name>
    <name type="synonym">Candida rugosa</name>
    <dbReference type="NCBI Taxonomy" id="5481"/>
    <lineage>
        <taxon>Eukaryota</taxon>
        <taxon>Fungi</taxon>
        <taxon>Dikarya</taxon>
        <taxon>Ascomycota</taxon>
        <taxon>Saccharomycotina</taxon>
        <taxon>Pichiomycetes</taxon>
        <taxon>Debaryomycetaceae</taxon>
        <taxon>Diutina</taxon>
    </lineage>
</organism>
<dbReference type="SMART" id="SM00256">
    <property type="entry name" value="FBOX"/>
    <property type="match status" value="1"/>
</dbReference>
<accession>A0A642UCT5</accession>
<dbReference type="VEuPathDB" id="FungiDB:DIURU_005584"/>
<dbReference type="GeneID" id="54784235"/>
<keyword evidence="3" id="KW-1185">Reference proteome</keyword>
<dbReference type="OMA" id="DCILQFF"/>
<dbReference type="Pfam" id="PF00646">
    <property type="entry name" value="F-box"/>
    <property type="match status" value="1"/>
</dbReference>
<protein>
    <recommendedName>
        <fullName evidence="1">F-box domain-containing protein</fullName>
    </recommendedName>
</protein>
<dbReference type="SUPFAM" id="SSF81383">
    <property type="entry name" value="F-box domain"/>
    <property type="match status" value="1"/>
</dbReference>
<evidence type="ECO:0000313" key="2">
    <source>
        <dbReference type="EMBL" id="KAA8896844.1"/>
    </source>
</evidence>
<dbReference type="OrthoDB" id="2564148at2759"/>
<name>A0A642UCT5_DIURU</name>
<dbReference type="InterPro" id="IPR036047">
    <property type="entry name" value="F-box-like_dom_sf"/>
</dbReference>
<comment type="caution">
    <text evidence="2">The sequence shown here is derived from an EMBL/GenBank/DDBJ whole genome shotgun (WGS) entry which is preliminary data.</text>
</comment>
<proteinExistence type="predicted"/>
<gene>
    <name evidence="2" type="ORF">DIURU_005584</name>
</gene>
<dbReference type="InterPro" id="IPR001810">
    <property type="entry name" value="F-box_dom"/>
</dbReference>